<comment type="caution">
    <text evidence="2">The sequence shown here is derived from an EMBL/GenBank/DDBJ whole genome shotgun (WGS) entry which is preliminary data.</text>
</comment>
<accession>A0A2S5KIH7</accession>
<dbReference type="PANTHER" id="PTHR34219:SF5">
    <property type="entry name" value="BLR4505 PROTEIN"/>
    <property type="match status" value="1"/>
</dbReference>
<gene>
    <name evidence="2" type="ORF">C4K68_26500</name>
</gene>
<proteinExistence type="predicted"/>
<evidence type="ECO:0000256" key="1">
    <source>
        <dbReference type="SAM" id="Phobius"/>
    </source>
</evidence>
<protein>
    <submittedName>
        <fullName evidence="2">Peptidase</fullName>
    </submittedName>
</protein>
<feature type="transmembrane region" description="Helical" evidence="1">
    <location>
        <begin position="223"/>
        <end position="247"/>
    </location>
</feature>
<keyword evidence="1" id="KW-1133">Transmembrane helix</keyword>
<reference evidence="2 3" key="1">
    <citation type="submission" date="2018-02" db="EMBL/GenBank/DDBJ databases">
        <title>novel marine gammaproteobacteria from coastal saline agro ecosystem.</title>
        <authorList>
            <person name="Krishnan R."/>
            <person name="Ramesh Kumar N."/>
        </authorList>
    </citation>
    <scope>NUCLEOTIDE SEQUENCE [LARGE SCALE GENOMIC DNA]</scope>
    <source>
        <strain evidence="2 3">228</strain>
    </source>
</reference>
<dbReference type="Proteomes" id="UP000238196">
    <property type="component" value="Unassembled WGS sequence"/>
</dbReference>
<name>A0A2S5KIH7_9PROT</name>
<dbReference type="EMBL" id="PRLP01000150">
    <property type="protein sequence ID" value="PPC74309.1"/>
    <property type="molecule type" value="Genomic_DNA"/>
</dbReference>
<feature type="transmembrane region" description="Helical" evidence="1">
    <location>
        <begin position="151"/>
        <end position="173"/>
    </location>
</feature>
<feature type="transmembrane region" description="Helical" evidence="1">
    <location>
        <begin position="379"/>
        <end position="400"/>
    </location>
</feature>
<keyword evidence="1" id="KW-0472">Membrane</keyword>
<dbReference type="AlphaFoldDB" id="A0A2S5KIH7"/>
<dbReference type="InterPro" id="IPR005625">
    <property type="entry name" value="PepSY-ass_TM"/>
</dbReference>
<dbReference type="PANTHER" id="PTHR34219">
    <property type="entry name" value="IRON-REGULATED INNER MEMBRANE PROTEIN-RELATED"/>
    <property type="match status" value="1"/>
</dbReference>
<dbReference type="OrthoDB" id="7238323at2"/>
<dbReference type="Pfam" id="PF03929">
    <property type="entry name" value="PepSY_TM"/>
    <property type="match status" value="1"/>
</dbReference>
<organism evidence="2 3">
    <name type="scientific">Proteobacteria bacterium 228</name>
    <dbReference type="NCBI Taxonomy" id="2083153"/>
    <lineage>
        <taxon>Bacteria</taxon>
        <taxon>Pseudomonadati</taxon>
        <taxon>Pseudomonadota</taxon>
    </lineage>
</organism>
<keyword evidence="1" id="KW-0812">Transmembrane</keyword>
<evidence type="ECO:0000313" key="2">
    <source>
        <dbReference type="EMBL" id="PPC74309.1"/>
    </source>
</evidence>
<evidence type="ECO:0000313" key="3">
    <source>
        <dbReference type="Proteomes" id="UP000238196"/>
    </source>
</evidence>
<sequence>MARLHRWLGLTSALFLFVAGLTGAIISWDHELDEWLNGQLYDIDSHGAYQSPLALADQLEANDPRIRVSFFPLQFEPGHAAVYYVKPAVNPATGQLYELDYNQVFVNPVTGAIVGTRDWGKIALDREHLLPFLYKLHYSFQLPDFAGIDRWGYWLMGGVALIWLFDTFIAAYLTLPSRRSPPSVPAGGRAVSDNPRRFWQRWAPAWKVKWNASAFRLNYSLHLAAGLWVFSLLLILALTSVSLNLYAEVFRPLLEKVSTLTPDPFTQRRPQPLTAPIEPQLDRQAILADARQLARHKGWSEPAGSLFYASAWGIYGVGFFQPGDDHEGGGMRMKWLYLDGDSGAELGARVPWQGTAADIFVQLQFPLHSGRILGLPGRIIISLMGLVVAMLSLTGVIIWAKKRKARRKQARYQQQKIQAVTVSPLATTASLQPAPGAIRPRSGQAEIR</sequence>